<dbReference type="EMBL" id="BARV01042899">
    <property type="protein sequence ID" value="GAI51943.1"/>
    <property type="molecule type" value="Genomic_DNA"/>
</dbReference>
<dbReference type="Pfam" id="PF13458">
    <property type="entry name" value="Peripla_BP_6"/>
    <property type="match status" value="1"/>
</dbReference>
<gene>
    <name evidence="3" type="ORF">S06H3_64290</name>
</gene>
<sequence>RAGWTADQVIFRFGEFCAKDLDYEKVIIVGQDYAYPWGQTAGFKRGFLENGGEEVKAIWHPVEMLDFSAVMVDLKDSADDYDAVMYNGGGAQVLAFWKAWEQYGMDEFYPQLLGGANIPDVPI</sequence>
<reference evidence="3" key="1">
    <citation type="journal article" date="2014" name="Front. Microbiol.">
        <title>High frequency of phylogenetically diverse reductive dehalogenase-homologous genes in deep subseafloor sedimentary metagenomes.</title>
        <authorList>
            <person name="Kawai M."/>
            <person name="Futagami T."/>
            <person name="Toyoda A."/>
            <person name="Takaki Y."/>
            <person name="Nishi S."/>
            <person name="Hori S."/>
            <person name="Arai W."/>
            <person name="Tsubouchi T."/>
            <person name="Morono Y."/>
            <person name="Uchiyama I."/>
            <person name="Ito T."/>
            <person name="Fujiyama A."/>
            <person name="Inagaki F."/>
            <person name="Takami H."/>
        </authorList>
    </citation>
    <scope>NUCLEOTIDE SEQUENCE</scope>
    <source>
        <strain evidence="3">Expedition CK06-06</strain>
    </source>
</reference>
<feature type="domain" description="Leucine-binding protein" evidence="2">
    <location>
        <begin position="2"/>
        <end position="109"/>
    </location>
</feature>
<protein>
    <recommendedName>
        <fullName evidence="2">Leucine-binding protein domain-containing protein</fullName>
    </recommendedName>
</protein>
<keyword evidence="1" id="KW-0732">Signal</keyword>
<evidence type="ECO:0000313" key="3">
    <source>
        <dbReference type="EMBL" id="GAI51943.1"/>
    </source>
</evidence>
<comment type="caution">
    <text evidence="3">The sequence shown here is derived from an EMBL/GenBank/DDBJ whole genome shotgun (WGS) entry which is preliminary data.</text>
</comment>
<feature type="non-terminal residue" evidence="3">
    <location>
        <position position="1"/>
    </location>
</feature>
<dbReference type="InterPro" id="IPR028081">
    <property type="entry name" value="Leu-bd"/>
</dbReference>
<feature type="non-terminal residue" evidence="3">
    <location>
        <position position="123"/>
    </location>
</feature>
<dbReference type="SUPFAM" id="SSF53822">
    <property type="entry name" value="Periplasmic binding protein-like I"/>
    <property type="match status" value="1"/>
</dbReference>
<proteinExistence type="predicted"/>
<dbReference type="AlphaFoldDB" id="X1P7V3"/>
<accession>X1P7V3</accession>
<dbReference type="InterPro" id="IPR028082">
    <property type="entry name" value="Peripla_BP_I"/>
</dbReference>
<name>X1P7V3_9ZZZZ</name>
<organism evidence="3">
    <name type="scientific">marine sediment metagenome</name>
    <dbReference type="NCBI Taxonomy" id="412755"/>
    <lineage>
        <taxon>unclassified sequences</taxon>
        <taxon>metagenomes</taxon>
        <taxon>ecological metagenomes</taxon>
    </lineage>
</organism>
<evidence type="ECO:0000256" key="1">
    <source>
        <dbReference type="ARBA" id="ARBA00022729"/>
    </source>
</evidence>
<evidence type="ECO:0000259" key="2">
    <source>
        <dbReference type="Pfam" id="PF13458"/>
    </source>
</evidence>
<dbReference type="Gene3D" id="3.40.50.2300">
    <property type="match status" value="1"/>
</dbReference>